<dbReference type="EMBL" id="JAHWGI010001281">
    <property type="protein sequence ID" value="KAK3927230.1"/>
    <property type="molecule type" value="Genomic_DNA"/>
</dbReference>
<name>A0AAE1LPS3_9NEOP</name>
<evidence type="ECO:0000313" key="2">
    <source>
        <dbReference type="Proteomes" id="UP001219518"/>
    </source>
</evidence>
<reference evidence="1" key="1">
    <citation type="submission" date="2021-07" db="EMBL/GenBank/DDBJ databases">
        <authorList>
            <person name="Catto M.A."/>
            <person name="Jacobson A."/>
            <person name="Kennedy G."/>
            <person name="Labadie P."/>
            <person name="Hunt B.G."/>
            <person name="Srinivasan R."/>
        </authorList>
    </citation>
    <scope>NUCLEOTIDE SEQUENCE</scope>
    <source>
        <strain evidence="1">PL_HMW_Pooled</strain>
        <tissue evidence="1">Head</tissue>
    </source>
</reference>
<accession>A0AAE1LPS3</accession>
<dbReference type="Proteomes" id="UP001219518">
    <property type="component" value="Unassembled WGS sequence"/>
</dbReference>
<sequence length="171" mass="20862">MSSFKASKAHKQNVRNQINKKYRLKWKDVINYKRRMNYRSRLGRFENGLDDDDSINREKEPPVRRPQVNQPFELTSEEKEIAREKWLKSVQQYEIEIRQYYSHVCNRVGRSMVGIDFRFVDFKIESYFDFRTKLLALKMKLPQRWCRNLSNQQKLNFHLLVMRNLVTKVLL</sequence>
<reference evidence="1" key="2">
    <citation type="journal article" date="2023" name="BMC Genomics">
        <title>Pest status, molecular evolution, and epigenetic factors derived from the genome assembly of Frankliniella fusca, a thysanopteran phytovirus vector.</title>
        <authorList>
            <person name="Catto M.A."/>
            <person name="Labadie P.E."/>
            <person name="Jacobson A.L."/>
            <person name="Kennedy G.G."/>
            <person name="Srinivasan R."/>
            <person name="Hunt B.G."/>
        </authorList>
    </citation>
    <scope>NUCLEOTIDE SEQUENCE</scope>
    <source>
        <strain evidence="1">PL_HMW_Pooled</strain>
    </source>
</reference>
<dbReference type="AlphaFoldDB" id="A0AAE1LPS3"/>
<organism evidence="1 2">
    <name type="scientific">Frankliniella fusca</name>
    <dbReference type="NCBI Taxonomy" id="407009"/>
    <lineage>
        <taxon>Eukaryota</taxon>
        <taxon>Metazoa</taxon>
        <taxon>Ecdysozoa</taxon>
        <taxon>Arthropoda</taxon>
        <taxon>Hexapoda</taxon>
        <taxon>Insecta</taxon>
        <taxon>Pterygota</taxon>
        <taxon>Neoptera</taxon>
        <taxon>Paraneoptera</taxon>
        <taxon>Thysanoptera</taxon>
        <taxon>Terebrantia</taxon>
        <taxon>Thripoidea</taxon>
        <taxon>Thripidae</taxon>
        <taxon>Frankliniella</taxon>
    </lineage>
</organism>
<gene>
    <name evidence="1" type="ORF">KUF71_015536</name>
</gene>
<comment type="caution">
    <text evidence="1">The sequence shown here is derived from an EMBL/GenBank/DDBJ whole genome shotgun (WGS) entry which is preliminary data.</text>
</comment>
<protein>
    <submittedName>
        <fullName evidence="1">Mitochondrial aspartate-glutamate transporter AGC1</fullName>
    </submittedName>
</protein>
<keyword evidence="2" id="KW-1185">Reference proteome</keyword>
<evidence type="ECO:0000313" key="1">
    <source>
        <dbReference type="EMBL" id="KAK3927230.1"/>
    </source>
</evidence>
<proteinExistence type="predicted"/>